<dbReference type="EMBL" id="CP002588">
    <property type="protein sequence ID" value="AEA47355.1"/>
    <property type="molecule type" value="Genomic_DNA"/>
</dbReference>
<evidence type="ECO:0000256" key="4">
    <source>
        <dbReference type="ARBA" id="ARBA00022695"/>
    </source>
</evidence>
<keyword evidence="5 8" id="KW-0238">DNA-binding</keyword>
<dbReference type="InterPro" id="IPR012757">
    <property type="entry name" value="RPO1C"/>
</dbReference>
<accession>F2KNF3</accession>
<keyword evidence="11" id="KW-1185">Reference proteome</keyword>
<comment type="catalytic activity">
    <reaction evidence="7 8">
        <text>RNA(n) + a ribonucleoside 5'-triphosphate = RNA(n+1) + diphosphate</text>
        <dbReference type="Rhea" id="RHEA:21248"/>
        <dbReference type="Rhea" id="RHEA-COMP:14527"/>
        <dbReference type="Rhea" id="RHEA-COMP:17342"/>
        <dbReference type="ChEBI" id="CHEBI:33019"/>
        <dbReference type="ChEBI" id="CHEBI:61557"/>
        <dbReference type="ChEBI" id="CHEBI:140395"/>
        <dbReference type="EC" id="2.7.7.6"/>
    </reaction>
</comment>
<dbReference type="InterPro" id="IPR007081">
    <property type="entry name" value="RNA_pol_Rpb1_5"/>
</dbReference>
<keyword evidence="2 8" id="KW-0963">Cytoplasm</keyword>
<feature type="domain" description="RNA polymerase Rpb1" evidence="9">
    <location>
        <begin position="37"/>
        <end position="323"/>
    </location>
</feature>
<name>F2KNF3_ARCVS</name>
<dbReference type="GO" id="GO:0006351">
    <property type="term" value="P:DNA-templated transcription"/>
    <property type="evidence" value="ECO:0007669"/>
    <property type="project" value="UniProtKB-UniRule"/>
</dbReference>
<evidence type="ECO:0000256" key="5">
    <source>
        <dbReference type="ARBA" id="ARBA00023125"/>
    </source>
</evidence>
<dbReference type="PANTHER" id="PTHR19376">
    <property type="entry name" value="DNA-DIRECTED RNA POLYMERASE"/>
    <property type="match status" value="1"/>
</dbReference>
<dbReference type="GeneID" id="10394472"/>
<evidence type="ECO:0000313" key="11">
    <source>
        <dbReference type="Proteomes" id="UP000008136"/>
    </source>
</evidence>
<evidence type="ECO:0000256" key="6">
    <source>
        <dbReference type="ARBA" id="ARBA00023163"/>
    </source>
</evidence>
<keyword evidence="6 8" id="KW-0804">Transcription</keyword>
<dbReference type="RefSeq" id="WP_013684016.1">
    <property type="nucleotide sequence ID" value="NC_015320.1"/>
</dbReference>
<dbReference type="STRING" id="693661.Arcve_1351"/>
<dbReference type="SUPFAM" id="SSF64484">
    <property type="entry name" value="beta and beta-prime subunits of DNA dependent RNA-polymerase"/>
    <property type="match status" value="1"/>
</dbReference>
<evidence type="ECO:0000256" key="2">
    <source>
        <dbReference type="ARBA" id="ARBA00022490"/>
    </source>
</evidence>
<gene>
    <name evidence="8" type="primary">rpo1C</name>
    <name evidence="8" type="synonym">rpoA2</name>
    <name evidence="10" type="ordered locus">Arcve_1351</name>
</gene>
<dbReference type="NCBIfam" id="TIGR02389">
    <property type="entry name" value="RNA_pol_rpoA2"/>
    <property type="match status" value="1"/>
</dbReference>
<dbReference type="Pfam" id="PF04998">
    <property type="entry name" value="RNA_pol_Rpb1_5"/>
    <property type="match status" value="1"/>
</dbReference>
<comment type="subunit">
    <text evidence="8">Part of the RNA polymerase complex.</text>
</comment>
<protein>
    <recommendedName>
        <fullName evidence="8">DNA-directed RNA polymerase subunit Rpo1C</fullName>
        <ecNumber evidence="8">2.7.7.6</ecNumber>
    </recommendedName>
    <alternativeName>
        <fullName evidence="8">DNA-directed RNA polymerase subunit A''</fullName>
    </alternativeName>
</protein>
<dbReference type="OrthoDB" id="372142at2157"/>
<dbReference type="Gene3D" id="1.10.150.390">
    <property type="match status" value="1"/>
</dbReference>
<dbReference type="EC" id="2.7.7.6" evidence="8"/>
<comment type="similarity">
    <text evidence="8">Belongs to the RNA polymerase beta' chain family.</text>
</comment>
<dbReference type="AlphaFoldDB" id="F2KNF3"/>
<evidence type="ECO:0000256" key="3">
    <source>
        <dbReference type="ARBA" id="ARBA00022679"/>
    </source>
</evidence>
<reference evidence="10 11" key="1">
    <citation type="submission" date="2011-03" db="EMBL/GenBank/DDBJ databases">
        <title>The complete genome of Archaeoglobus veneficus SNP6.</title>
        <authorList>
            <consortium name="US DOE Joint Genome Institute (JGI-PGF)"/>
            <person name="Lucas S."/>
            <person name="Copeland A."/>
            <person name="Lapidus A."/>
            <person name="Bruce D."/>
            <person name="Goodwin L."/>
            <person name="Pitluck S."/>
            <person name="Kyrpides N."/>
            <person name="Mavromatis K."/>
            <person name="Pagani I."/>
            <person name="Ivanova N."/>
            <person name="Mikhailova N."/>
            <person name="Lu M."/>
            <person name="Detter J.C."/>
            <person name="Tapia R."/>
            <person name="Han C."/>
            <person name="Land M."/>
            <person name="Hauser L."/>
            <person name="Markowitz V."/>
            <person name="Cheng J.-F."/>
            <person name="Hugenholtz P."/>
            <person name="Woyke T."/>
            <person name="Wu D."/>
            <person name="Spring S."/>
            <person name="Brambilla E."/>
            <person name="Klenk H.-P."/>
            <person name="Eisen J.A."/>
        </authorList>
    </citation>
    <scope>NUCLEOTIDE SEQUENCE [LARGE SCALE GENOMIC DNA]</scope>
    <source>
        <strain>SNP6</strain>
    </source>
</reference>
<dbReference type="HAMAP" id="MF_00411">
    <property type="entry name" value="RNApol_arch_Rpo1C"/>
    <property type="match status" value="1"/>
</dbReference>
<dbReference type="Proteomes" id="UP000008136">
    <property type="component" value="Chromosome"/>
</dbReference>
<comment type="function">
    <text evidence="8">DNA-dependent RNA polymerase (RNAP) catalyzes the transcription of DNA into RNA using the four ribonucleoside triphosphates as substrates. Forms part of the jaw domain.</text>
</comment>
<evidence type="ECO:0000256" key="1">
    <source>
        <dbReference type="ARBA" id="ARBA00022478"/>
    </source>
</evidence>
<dbReference type="InterPro" id="IPR045867">
    <property type="entry name" value="DNA-dir_RpoC_beta_prime"/>
</dbReference>
<dbReference type="PANTHER" id="PTHR19376:SF32">
    <property type="entry name" value="DNA-DIRECTED RNA POLYMERASE III SUBUNIT RPC1"/>
    <property type="match status" value="1"/>
</dbReference>
<comment type="subcellular location">
    <subcellularLocation>
        <location evidence="8">Cytoplasm</location>
    </subcellularLocation>
</comment>
<evidence type="ECO:0000259" key="9">
    <source>
        <dbReference type="Pfam" id="PF04998"/>
    </source>
</evidence>
<evidence type="ECO:0000256" key="7">
    <source>
        <dbReference type="ARBA" id="ARBA00048552"/>
    </source>
</evidence>
<dbReference type="KEGG" id="ave:Arcve_1351"/>
<dbReference type="CDD" id="cd06528">
    <property type="entry name" value="RNAP_A"/>
    <property type="match status" value="1"/>
</dbReference>
<evidence type="ECO:0000313" key="10">
    <source>
        <dbReference type="EMBL" id="AEA47355.1"/>
    </source>
</evidence>
<keyword evidence="4 8" id="KW-0548">Nucleotidyltransferase</keyword>
<keyword evidence="3 8" id="KW-0808">Transferase</keyword>
<dbReference type="GO" id="GO:0000428">
    <property type="term" value="C:DNA-directed RNA polymerase complex"/>
    <property type="evidence" value="ECO:0007669"/>
    <property type="project" value="UniProtKB-KW"/>
</dbReference>
<dbReference type="GO" id="GO:0003677">
    <property type="term" value="F:DNA binding"/>
    <property type="evidence" value="ECO:0007669"/>
    <property type="project" value="UniProtKB-UniRule"/>
</dbReference>
<keyword evidence="1 8" id="KW-0240">DNA-directed RNA polymerase</keyword>
<dbReference type="GO" id="GO:0003899">
    <property type="term" value="F:DNA-directed RNA polymerase activity"/>
    <property type="evidence" value="ECO:0007669"/>
    <property type="project" value="UniProtKB-UniRule"/>
</dbReference>
<organism evidence="10 11">
    <name type="scientific">Archaeoglobus veneficus (strain DSM 11195 / SNP6)</name>
    <dbReference type="NCBI Taxonomy" id="693661"/>
    <lineage>
        <taxon>Archaea</taxon>
        <taxon>Methanobacteriati</taxon>
        <taxon>Methanobacteriota</taxon>
        <taxon>Archaeoglobi</taxon>
        <taxon>Archaeoglobales</taxon>
        <taxon>Archaeoglobaceae</taxon>
        <taxon>Archaeoglobus</taxon>
    </lineage>
</organism>
<proteinExistence type="inferred from homology"/>
<dbReference type="GO" id="GO:0005737">
    <property type="term" value="C:cytoplasm"/>
    <property type="evidence" value="ECO:0007669"/>
    <property type="project" value="UniProtKB-SubCell"/>
</dbReference>
<evidence type="ECO:0000256" key="8">
    <source>
        <dbReference type="HAMAP-Rule" id="MF_00411"/>
    </source>
</evidence>
<sequence>MSVKYDDILDKYPLPSSVKAELKAELEKLGVNKTTARKIVERCYQAYLANLMEPGEAAGIVAAQSIGEPGTQMTMRTFHYAGVAEIDVTLGLPRLIEILDVRKNPSTPMMTIRLTEEYAKDRNKAREVANRIEATYILDIADIATDIRHMRIIISPDEKALERKQLTLEEVKKRLEKGLKTEVIEEDGRLIIPITEPSYKALMDTFDKLKKLVLAGIKEIRRVIIRKEDDEYVLYTEGSNLKKVMKIKGVDPTRTLTNDIYEIYEVLGIEAARNAVIREAISTLEEQGLEVNVRHIMLVADVMTADGELKQIGRHGVAGEKQSILARAAFEMTVNNLLDAAVRGEIDRLSGITENIIVGQPIKLGTGDVELIAKLR</sequence>
<dbReference type="eggNOG" id="arCOG04256">
    <property type="taxonomic scope" value="Archaea"/>
</dbReference>
<dbReference type="HOGENOM" id="CLU_037097_1_0_2"/>